<comment type="similarity">
    <text evidence="2">Belongs to the phosphoglycerate mutase family. BPG-dependent PGAM subfamily.</text>
</comment>
<dbReference type="GO" id="GO:0090141">
    <property type="term" value="P:positive regulation of mitochondrial fission"/>
    <property type="evidence" value="ECO:0007669"/>
    <property type="project" value="TreeGrafter"/>
</dbReference>
<keyword evidence="5" id="KW-0378">Hydrolase</keyword>
<evidence type="ECO:0000256" key="5">
    <source>
        <dbReference type="ARBA" id="ARBA00022801"/>
    </source>
</evidence>
<comment type="catalytic activity">
    <reaction evidence="10">
        <text>O-phospho-L-threonyl-[protein] + H2O = L-threonyl-[protein] + phosphate</text>
        <dbReference type="Rhea" id="RHEA:47004"/>
        <dbReference type="Rhea" id="RHEA-COMP:11060"/>
        <dbReference type="Rhea" id="RHEA-COMP:11605"/>
        <dbReference type="ChEBI" id="CHEBI:15377"/>
        <dbReference type="ChEBI" id="CHEBI:30013"/>
        <dbReference type="ChEBI" id="CHEBI:43474"/>
        <dbReference type="ChEBI" id="CHEBI:61977"/>
        <dbReference type="EC" id="3.1.3.16"/>
    </reaction>
</comment>
<evidence type="ECO:0000256" key="4">
    <source>
        <dbReference type="ARBA" id="ARBA00022787"/>
    </source>
</evidence>
<dbReference type="SUPFAM" id="SSF53254">
    <property type="entry name" value="Phosphoglycerate mutase-like"/>
    <property type="match status" value="1"/>
</dbReference>
<feature type="chain" id="PRO_5003265342" description="Serine/threonine-protein phosphatase PGAM5, mitochondrial" evidence="11">
    <location>
        <begin position="20"/>
        <end position="119"/>
    </location>
</feature>
<accession>F1L1A3</accession>
<dbReference type="InterPro" id="IPR029033">
    <property type="entry name" value="His_PPase_superfam"/>
</dbReference>
<evidence type="ECO:0000256" key="3">
    <source>
        <dbReference type="ARBA" id="ARBA00013081"/>
    </source>
</evidence>
<feature type="signal peptide" evidence="11">
    <location>
        <begin position="1"/>
        <end position="19"/>
    </location>
</feature>
<comment type="catalytic activity">
    <reaction evidence="9">
        <text>O-phospho-L-seryl-[protein] + H2O = L-seryl-[protein] + phosphate</text>
        <dbReference type="Rhea" id="RHEA:20629"/>
        <dbReference type="Rhea" id="RHEA-COMP:9863"/>
        <dbReference type="Rhea" id="RHEA-COMP:11604"/>
        <dbReference type="ChEBI" id="CHEBI:15377"/>
        <dbReference type="ChEBI" id="CHEBI:29999"/>
        <dbReference type="ChEBI" id="CHEBI:43474"/>
        <dbReference type="ChEBI" id="CHEBI:83421"/>
        <dbReference type="EC" id="3.1.3.16"/>
    </reaction>
</comment>
<dbReference type="EC" id="3.1.3.16" evidence="3"/>
<evidence type="ECO:0000256" key="11">
    <source>
        <dbReference type="SAM" id="SignalP"/>
    </source>
</evidence>
<dbReference type="GO" id="GO:0004722">
    <property type="term" value="F:protein serine/threonine phosphatase activity"/>
    <property type="evidence" value="ECO:0007669"/>
    <property type="project" value="UniProtKB-EC"/>
</dbReference>
<sequence length="119" mass="13802">MPPIRTSAICLLMFRFILTNFSFSLKFFAEGSRIEAAFRKYIHRASPKQKQDTYELFVCHGNVIRYFVCRALQFPVEGWLRMSLGNCSITWLVIRPNGNVSLRTLGDIGHLPQEKITFK</sequence>
<evidence type="ECO:0000256" key="10">
    <source>
        <dbReference type="ARBA" id="ARBA00048336"/>
    </source>
</evidence>
<comment type="subcellular location">
    <subcellularLocation>
        <location evidence="1">Mitochondrion outer membrane</location>
    </subcellularLocation>
</comment>
<proteinExistence type="evidence at transcript level"/>
<keyword evidence="4" id="KW-1000">Mitochondrion outer membrane</keyword>
<dbReference type="PANTHER" id="PTHR20935:SF0">
    <property type="entry name" value="SERINE_THREONINE-PROTEIN PHOSPHATASE PGAM5, MITOCHONDRIAL"/>
    <property type="match status" value="1"/>
</dbReference>
<keyword evidence="4" id="KW-0496">Mitochondrion</keyword>
<protein>
    <recommendedName>
        <fullName evidence="6">Serine/threonine-protein phosphatase PGAM5, mitochondrial</fullName>
        <ecNumber evidence="3">3.1.3.16</ecNumber>
    </recommendedName>
    <alternativeName>
        <fullName evidence="8">Phosphoglycerate mutase family member 5 homolog</fullName>
    </alternativeName>
    <alternativeName>
        <fullName evidence="7">Serine/threonine-protein phosphatase Pgam5, mitochondrial</fullName>
    </alternativeName>
</protein>
<dbReference type="AlphaFoldDB" id="F1L1A3"/>
<dbReference type="InterPro" id="IPR013078">
    <property type="entry name" value="His_Pase_superF_clade-1"/>
</dbReference>
<evidence type="ECO:0000256" key="8">
    <source>
        <dbReference type="ARBA" id="ARBA00042520"/>
    </source>
</evidence>
<dbReference type="CDD" id="cd07067">
    <property type="entry name" value="HP_PGM_like"/>
    <property type="match status" value="1"/>
</dbReference>
<organism evidence="12">
    <name type="scientific">Ascaris suum</name>
    <name type="common">Pig roundworm</name>
    <name type="synonym">Ascaris lumbricoides</name>
    <dbReference type="NCBI Taxonomy" id="6253"/>
    <lineage>
        <taxon>Eukaryota</taxon>
        <taxon>Metazoa</taxon>
        <taxon>Ecdysozoa</taxon>
        <taxon>Nematoda</taxon>
        <taxon>Chromadorea</taxon>
        <taxon>Rhabditida</taxon>
        <taxon>Spirurina</taxon>
        <taxon>Ascaridomorpha</taxon>
        <taxon>Ascaridoidea</taxon>
        <taxon>Ascarididae</taxon>
        <taxon>Ascaris</taxon>
    </lineage>
</organism>
<keyword evidence="11" id="KW-0732">Signal</keyword>
<evidence type="ECO:0000256" key="9">
    <source>
        <dbReference type="ARBA" id="ARBA00047761"/>
    </source>
</evidence>
<evidence type="ECO:0000313" key="12">
    <source>
        <dbReference type="EMBL" id="ADY43907.1"/>
    </source>
</evidence>
<dbReference type="Gene3D" id="3.40.50.1240">
    <property type="entry name" value="Phosphoglycerate mutase-like"/>
    <property type="match status" value="1"/>
</dbReference>
<dbReference type="GO" id="GO:0005741">
    <property type="term" value="C:mitochondrial outer membrane"/>
    <property type="evidence" value="ECO:0007669"/>
    <property type="project" value="UniProtKB-SubCell"/>
</dbReference>
<reference evidence="12" key="1">
    <citation type="journal article" date="2011" name="Genome Res.">
        <title>Deep small RNA sequencing from the nematode Ascaris reveals conservation, functional diversification, and novel developmental profiles.</title>
        <authorList>
            <person name="Wang J."/>
            <person name="Czech B."/>
            <person name="Crunk A."/>
            <person name="Wallace A."/>
            <person name="Mitreva M."/>
            <person name="Hannon G.J."/>
            <person name="Davis R.E."/>
        </authorList>
    </citation>
    <scope>NUCLEOTIDE SEQUENCE</scope>
</reference>
<name>F1L1A3_ASCSU</name>
<dbReference type="InterPro" id="IPR051021">
    <property type="entry name" value="Mito_Ser/Thr_phosphatase"/>
</dbReference>
<evidence type="ECO:0000256" key="2">
    <source>
        <dbReference type="ARBA" id="ARBA00006717"/>
    </source>
</evidence>
<evidence type="ECO:0000256" key="1">
    <source>
        <dbReference type="ARBA" id="ARBA00004294"/>
    </source>
</evidence>
<evidence type="ECO:0000256" key="6">
    <source>
        <dbReference type="ARBA" id="ARBA00039765"/>
    </source>
</evidence>
<keyword evidence="4" id="KW-0472">Membrane</keyword>
<dbReference type="EMBL" id="JI169468">
    <property type="protein sequence ID" value="ADY43907.1"/>
    <property type="molecule type" value="mRNA"/>
</dbReference>
<dbReference type="PANTHER" id="PTHR20935">
    <property type="entry name" value="PHOSPHOGLYCERATE MUTASE-RELATED"/>
    <property type="match status" value="1"/>
</dbReference>
<dbReference type="Pfam" id="PF00300">
    <property type="entry name" value="His_Phos_1"/>
    <property type="match status" value="1"/>
</dbReference>
<evidence type="ECO:0000256" key="7">
    <source>
        <dbReference type="ARBA" id="ARBA00040722"/>
    </source>
</evidence>